<dbReference type="AlphaFoldDB" id="A0A5C8Z6V8"/>
<comment type="similarity">
    <text evidence="1">Belongs to the LysR transcriptional regulatory family.</text>
</comment>
<evidence type="ECO:0000256" key="2">
    <source>
        <dbReference type="ARBA" id="ARBA00023015"/>
    </source>
</evidence>
<keyword evidence="2" id="KW-0805">Transcription regulation</keyword>
<dbReference type="InterPro" id="IPR036390">
    <property type="entry name" value="WH_DNA-bd_sf"/>
</dbReference>
<sequence length="299" mass="33155">MLDNIELHHLKAFRQIYKLKNITAASEKLNTSQQALSVKLKKMRLEFCDQLFVKSGHGVVPTPYAKKIFPFVEAALDSIVQIPLPVDADPQLVEKVITISATDFLQQVVVTKLIAKLSVSAPGIKLILINIESSELVRKFSAGEIDLALTSQGYVPDGLLTDDLFVEQYRCVTSNEKLFQTSPVSLVDLTQHAFVVTNPSVPAFKGSADDWLRRKGYEREVAVSSSSFSMTKEIVKQTNYLAFLPSRLLPESGLIELQLESSPPGFQSVLAYHPSQAEDPVFAHIRNTIIDIVNDEVAQ</sequence>
<accession>A0A5C8Z6V8</accession>
<dbReference type="Gene3D" id="1.10.10.10">
    <property type="entry name" value="Winged helix-like DNA-binding domain superfamily/Winged helix DNA-binding domain"/>
    <property type="match status" value="1"/>
</dbReference>
<evidence type="ECO:0000256" key="4">
    <source>
        <dbReference type="ARBA" id="ARBA00023163"/>
    </source>
</evidence>
<dbReference type="Gene3D" id="3.40.190.10">
    <property type="entry name" value="Periplasmic binding protein-like II"/>
    <property type="match status" value="2"/>
</dbReference>
<keyword evidence="7" id="KW-1185">Reference proteome</keyword>
<dbReference type="SUPFAM" id="SSF53850">
    <property type="entry name" value="Periplasmic binding protein-like II"/>
    <property type="match status" value="1"/>
</dbReference>
<evidence type="ECO:0000313" key="7">
    <source>
        <dbReference type="Proteomes" id="UP000321764"/>
    </source>
</evidence>
<dbReference type="InterPro" id="IPR050389">
    <property type="entry name" value="LysR-type_TF"/>
</dbReference>
<comment type="caution">
    <text evidence="6">The sequence shown here is derived from an EMBL/GenBank/DDBJ whole genome shotgun (WGS) entry which is preliminary data.</text>
</comment>
<dbReference type="Pfam" id="PF03466">
    <property type="entry name" value="LysR_substrate"/>
    <property type="match status" value="1"/>
</dbReference>
<reference evidence="6 7" key="1">
    <citation type="submission" date="2019-07" db="EMBL/GenBank/DDBJ databases">
        <title>Reinekea sp. strain SSH23 genome sequencing and assembly.</title>
        <authorList>
            <person name="Kim I."/>
        </authorList>
    </citation>
    <scope>NUCLEOTIDE SEQUENCE [LARGE SCALE GENOMIC DNA]</scope>
    <source>
        <strain evidence="6 7">SSH23</strain>
    </source>
</reference>
<dbReference type="InterPro" id="IPR000847">
    <property type="entry name" value="LysR_HTH_N"/>
</dbReference>
<dbReference type="GO" id="GO:0003677">
    <property type="term" value="F:DNA binding"/>
    <property type="evidence" value="ECO:0007669"/>
    <property type="project" value="UniProtKB-KW"/>
</dbReference>
<dbReference type="RefSeq" id="WP_147713082.1">
    <property type="nucleotide sequence ID" value="NZ_VKAD01000001.1"/>
</dbReference>
<dbReference type="Proteomes" id="UP000321764">
    <property type="component" value="Unassembled WGS sequence"/>
</dbReference>
<keyword evidence="4" id="KW-0804">Transcription</keyword>
<dbReference type="InterPro" id="IPR036388">
    <property type="entry name" value="WH-like_DNA-bd_sf"/>
</dbReference>
<evidence type="ECO:0000313" key="6">
    <source>
        <dbReference type="EMBL" id="TXR53682.1"/>
    </source>
</evidence>
<evidence type="ECO:0000256" key="3">
    <source>
        <dbReference type="ARBA" id="ARBA00023125"/>
    </source>
</evidence>
<proteinExistence type="inferred from homology"/>
<dbReference type="EMBL" id="VKAD01000001">
    <property type="protein sequence ID" value="TXR53682.1"/>
    <property type="molecule type" value="Genomic_DNA"/>
</dbReference>
<dbReference type="InterPro" id="IPR005119">
    <property type="entry name" value="LysR_subst-bd"/>
</dbReference>
<dbReference type="Pfam" id="PF00126">
    <property type="entry name" value="HTH_1"/>
    <property type="match status" value="1"/>
</dbReference>
<gene>
    <name evidence="6" type="ORF">FME95_03735</name>
</gene>
<dbReference type="SUPFAM" id="SSF46785">
    <property type="entry name" value="Winged helix' DNA-binding domain"/>
    <property type="match status" value="1"/>
</dbReference>
<dbReference type="PROSITE" id="PS50931">
    <property type="entry name" value="HTH_LYSR"/>
    <property type="match status" value="1"/>
</dbReference>
<protein>
    <submittedName>
        <fullName evidence="6">LysR family transcriptional regulator</fullName>
    </submittedName>
</protein>
<dbReference type="PANTHER" id="PTHR30118:SF15">
    <property type="entry name" value="TRANSCRIPTIONAL REGULATORY PROTEIN"/>
    <property type="match status" value="1"/>
</dbReference>
<name>A0A5C8Z6V8_9GAMM</name>
<dbReference type="OrthoDB" id="8557381at2"/>
<dbReference type="PANTHER" id="PTHR30118">
    <property type="entry name" value="HTH-TYPE TRANSCRIPTIONAL REGULATOR LEUO-RELATED"/>
    <property type="match status" value="1"/>
</dbReference>
<evidence type="ECO:0000256" key="1">
    <source>
        <dbReference type="ARBA" id="ARBA00009437"/>
    </source>
</evidence>
<dbReference type="GO" id="GO:0003700">
    <property type="term" value="F:DNA-binding transcription factor activity"/>
    <property type="evidence" value="ECO:0007669"/>
    <property type="project" value="InterPro"/>
</dbReference>
<organism evidence="6 7">
    <name type="scientific">Reinekea thalattae</name>
    <dbReference type="NCBI Taxonomy" id="2593301"/>
    <lineage>
        <taxon>Bacteria</taxon>
        <taxon>Pseudomonadati</taxon>
        <taxon>Pseudomonadota</taxon>
        <taxon>Gammaproteobacteria</taxon>
        <taxon>Oceanospirillales</taxon>
        <taxon>Saccharospirillaceae</taxon>
        <taxon>Reinekea</taxon>
    </lineage>
</organism>
<evidence type="ECO:0000259" key="5">
    <source>
        <dbReference type="PROSITE" id="PS50931"/>
    </source>
</evidence>
<keyword evidence="3" id="KW-0238">DNA-binding</keyword>
<feature type="domain" description="HTH lysR-type" evidence="5">
    <location>
        <begin position="5"/>
        <end position="62"/>
    </location>
</feature>